<evidence type="ECO:0000313" key="4">
    <source>
        <dbReference type="Proteomes" id="UP000019141"/>
    </source>
</evidence>
<dbReference type="Gene3D" id="2.60.40.10">
    <property type="entry name" value="Immunoglobulins"/>
    <property type="match status" value="1"/>
</dbReference>
<dbReference type="InterPro" id="IPR004193">
    <property type="entry name" value="Glyco_hydro_13_N"/>
</dbReference>
<proteinExistence type="inferred from homology"/>
<dbReference type="Proteomes" id="UP000019141">
    <property type="component" value="Unassembled WGS sequence"/>
</dbReference>
<comment type="caution">
    <text evidence="3">The sequence shown here is derived from an EMBL/GenBank/DDBJ whole genome shotgun (WGS) entry which is preliminary data.</text>
</comment>
<dbReference type="InterPro" id="IPR014756">
    <property type="entry name" value="Ig_E-set"/>
</dbReference>
<gene>
    <name evidence="3" type="ORF">ETSY1_39020</name>
</gene>
<evidence type="ECO:0000259" key="2">
    <source>
        <dbReference type="Pfam" id="PF02922"/>
    </source>
</evidence>
<dbReference type="SUPFAM" id="SSF81296">
    <property type="entry name" value="E set domains"/>
    <property type="match status" value="1"/>
</dbReference>
<protein>
    <recommendedName>
        <fullName evidence="2">Glycoside hydrolase family 13 N-terminal domain-containing protein</fullName>
    </recommendedName>
</protein>
<dbReference type="Pfam" id="PF02922">
    <property type="entry name" value="CBM_48"/>
    <property type="match status" value="1"/>
</dbReference>
<dbReference type="EMBL" id="AZHW01001228">
    <property type="protein sequence ID" value="ETW93486.1"/>
    <property type="molecule type" value="Genomic_DNA"/>
</dbReference>
<accession>W4L807</accession>
<reference evidence="3 4" key="1">
    <citation type="journal article" date="2014" name="Nature">
        <title>An environmental bacterial taxon with a large and distinct metabolic repertoire.</title>
        <authorList>
            <person name="Wilson M.C."/>
            <person name="Mori T."/>
            <person name="Ruckert C."/>
            <person name="Uria A.R."/>
            <person name="Helf M.J."/>
            <person name="Takada K."/>
            <person name="Gernert C."/>
            <person name="Steffens U.A."/>
            <person name="Heycke N."/>
            <person name="Schmitt S."/>
            <person name="Rinke C."/>
            <person name="Helfrich E.J."/>
            <person name="Brachmann A.O."/>
            <person name="Gurgui C."/>
            <person name="Wakimoto T."/>
            <person name="Kracht M."/>
            <person name="Crusemann M."/>
            <person name="Hentschel U."/>
            <person name="Abe I."/>
            <person name="Matsunaga S."/>
            <person name="Kalinowski J."/>
            <person name="Takeyama H."/>
            <person name="Piel J."/>
        </authorList>
    </citation>
    <scope>NUCLEOTIDE SEQUENCE [LARGE SCALE GENOMIC DNA]</scope>
    <source>
        <strain evidence="4">TSY1</strain>
    </source>
</reference>
<organism evidence="3 4">
    <name type="scientific">Entotheonella factor</name>
    <dbReference type="NCBI Taxonomy" id="1429438"/>
    <lineage>
        <taxon>Bacteria</taxon>
        <taxon>Pseudomonadati</taxon>
        <taxon>Nitrospinota/Tectimicrobiota group</taxon>
        <taxon>Candidatus Tectimicrobiota</taxon>
        <taxon>Candidatus Entotheonellia</taxon>
        <taxon>Candidatus Entotheonellales</taxon>
        <taxon>Candidatus Entotheonellaceae</taxon>
        <taxon>Candidatus Entotheonella</taxon>
    </lineage>
</organism>
<evidence type="ECO:0000313" key="3">
    <source>
        <dbReference type="EMBL" id="ETW93486.1"/>
    </source>
</evidence>
<keyword evidence="4" id="KW-1185">Reference proteome</keyword>
<dbReference type="InterPro" id="IPR013783">
    <property type="entry name" value="Ig-like_fold"/>
</dbReference>
<dbReference type="PANTHER" id="PTHR43002">
    <property type="entry name" value="GLYCOGEN DEBRANCHING ENZYME"/>
    <property type="match status" value="1"/>
</dbReference>
<evidence type="ECO:0000256" key="1">
    <source>
        <dbReference type="ARBA" id="ARBA00008061"/>
    </source>
</evidence>
<dbReference type="GO" id="GO:0004553">
    <property type="term" value="F:hydrolase activity, hydrolyzing O-glycosyl compounds"/>
    <property type="evidence" value="ECO:0007669"/>
    <property type="project" value="InterPro"/>
</dbReference>
<dbReference type="GO" id="GO:0005975">
    <property type="term" value="P:carbohydrate metabolic process"/>
    <property type="evidence" value="ECO:0007669"/>
    <property type="project" value="InterPro"/>
</dbReference>
<dbReference type="HOGENOM" id="CLU_2286322_0_0_7"/>
<dbReference type="AlphaFoldDB" id="W4L807"/>
<comment type="similarity">
    <text evidence="1">Belongs to the glycosyl hydrolase 13 family.</text>
</comment>
<name>W4L807_ENTF1</name>
<sequence length="101" mass="10921">MSAGAPSIAAGRPLPLGVSRDGASTNFAIVADRPVTLAIFLTDQAEPAFEFALERTGDVWHVALQGLPDVFEYGYRIVSSPPHPLLLDPYAKGSLRRFLRI</sequence>
<feature type="domain" description="Glycoside hydrolase family 13 N-terminal" evidence="2">
    <location>
        <begin position="15"/>
        <end position="91"/>
    </location>
</feature>